<sequence length="238" mass="27011">MGSMRLDRFLKEQGIASRSELKAYIRKGRVKVDGTVCTDPGFHVDPEKNQVTFDDVPVRHSRYVYLMMNKPKGILTATSDRQARTVLDLLPEKYRRMEVFPVGRLDKDTEGLLLITNNGRLAHNLLSPKKHVPKLYEAHLDRYPGEAAVTAFREGVVINSEFTALPAELRFISRDPVIAHVVVYEGKFHQVKRMFKAVGAEVVYLKRLKMGELALDESLEPGEYRELTDSEKALIGAE</sequence>
<accession>A0A1M6JRK5</accession>
<dbReference type="CDD" id="cd00165">
    <property type="entry name" value="S4"/>
    <property type="match status" value="1"/>
</dbReference>
<evidence type="ECO:0000256" key="1">
    <source>
        <dbReference type="ARBA" id="ARBA00008348"/>
    </source>
</evidence>
<evidence type="ECO:0000313" key="8">
    <source>
        <dbReference type="Proteomes" id="UP000324781"/>
    </source>
</evidence>
<dbReference type="SUPFAM" id="SSF55174">
    <property type="entry name" value="Alpha-L RNA-binding motif"/>
    <property type="match status" value="1"/>
</dbReference>
<keyword evidence="8" id="KW-1185">Reference proteome</keyword>
<dbReference type="GO" id="GO:0120159">
    <property type="term" value="F:rRNA pseudouridine synthase activity"/>
    <property type="evidence" value="ECO:0007669"/>
    <property type="project" value="UniProtKB-ARBA"/>
</dbReference>
<dbReference type="PANTHER" id="PTHR47683">
    <property type="entry name" value="PSEUDOURIDINE SYNTHASE FAMILY PROTEIN-RELATED"/>
    <property type="match status" value="1"/>
</dbReference>
<reference evidence="7 8" key="1">
    <citation type="submission" date="2016-11" db="EMBL/GenBank/DDBJ databases">
        <authorList>
            <person name="Varghese N."/>
            <person name="Submissions S."/>
        </authorList>
    </citation>
    <scope>NUCLEOTIDE SEQUENCE [LARGE SCALE GENOMIC DNA]</scope>
    <source>
        <strain evidence="7 8">DSM 19027</strain>
    </source>
</reference>
<evidence type="ECO:0000256" key="5">
    <source>
        <dbReference type="RuleBase" id="RU003887"/>
    </source>
</evidence>
<dbReference type="InterPro" id="IPR020094">
    <property type="entry name" value="TruA/RsuA/RluB/E/F_N"/>
</dbReference>
<name>A0A1M6JRK5_9FIRM</name>
<proteinExistence type="inferred from homology"/>
<dbReference type="InterPro" id="IPR036986">
    <property type="entry name" value="S4_RNA-bd_sf"/>
</dbReference>
<evidence type="ECO:0000256" key="3">
    <source>
        <dbReference type="ARBA" id="ARBA00023235"/>
    </source>
</evidence>
<dbReference type="SMART" id="SM00363">
    <property type="entry name" value="S4"/>
    <property type="match status" value="1"/>
</dbReference>
<evidence type="ECO:0000256" key="4">
    <source>
        <dbReference type="PROSITE-ProRule" id="PRU00182"/>
    </source>
</evidence>
<comment type="similarity">
    <text evidence="1 5">Belongs to the pseudouridine synthase RsuA family.</text>
</comment>
<dbReference type="GO" id="GO:0003723">
    <property type="term" value="F:RNA binding"/>
    <property type="evidence" value="ECO:0007669"/>
    <property type="project" value="UniProtKB-KW"/>
</dbReference>
<evidence type="ECO:0000259" key="6">
    <source>
        <dbReference type="SMART" id="SM00363"/>
    </source>
</evidence>
<dbReference type="PROSITE" id="PS50889">
    <property type="entry name" value="S4"/>
    <property type="match status" value="1"/>
</dbReference>
<dbReference type="NCBIfam" id="TIGR00093">
    <property type="entry name" value="pseudouridine synthase"/>
    <property type="match status" value="1"/>
</dbReference>
<dbReference type="Pfam" id="PF00849">
    <property type="entry name" value="PseudoU_synth_2"/>
    <property type="match status" value="1"/>
</dbReference>
<dbReference type="Proteomes" id="UP000324781">
    <property type="component" value="Unassembled WGS sequence"/>
</dbReference>
<dbReference type="EC" id="5.4.99.-" evidence="5"/>
<dbReference type="EMBL" id="FQZP01000061">
    <property type="protein sequence ID" value="SHJ49281.1"/>
    <property type="molecule type" value="Genomic_DNA"/>
</dbReference>
<dbReference type="GO" id="GO:0000455">
    <property type="term" value="P:enzyme-directed rRNA pseudouridine synthesis"/>
    <property type="evidence" value="ECO:0007669"/>
    <property type="project" value="UniProtKB-ARBA"/>
</dbReference>
<organism evidence="7 8">
    <name type="scientific">Thermoclostridium caenicola</name>
    <dbReference type="NCBI Taxonomy" id="659425"/>
    <lineage>
        <taxon>Bacteria</taxon>
        <taxon>Bacillati</taxon>
        <taxon>Bacillota</taxon>
        <taxon>Clostridia</taxon>
        <taxon>Eubacteriales</taxon>
        <taxon>Oscillospiraceae</taxon>
        <taxon>Thermoclostridium</taxon>
    </lineage>
</organism>
<dbReference type="Gene3D" id="3.10.290.10">
    <property type="entry name" value="RNA-binding S4 domain"/>
    <property type="match status" value="1"/>
</dbReference>
<dbReference type="InterPro" id="IPR050343">
    <property type="entry name" value="RsuA_PseudoU_synthase"/>
</dbReference>
<dbReference type="SUPFAM" id="SSF55120">
    <property type="entry name" value="Pseudouridine synthase"/>
    <property type="match status" value="1"/>
</dbReference>
<keyword evidence="2 4" id="KW-0694">RNA-binding</keyword>
<gene>
    <name evidence="7" type="ORF">SAMN05444373_10613</name>
</gene>
<dbReference type="RefSeq" id="WP_207706848.1">
    <property type="nucleotide sequence ID" value="NZ_DAONMB010000069.1"/>
</dbReference>
<dbReference type="InterPro" id="IPR018496">
    <property type="entry name" value="PsdUridine_synth_RsuA/RluB_CS"/>
</dbReference>
<evidence type="ECO:0000256" key="2">
    <source>
        <dbReference type="ARBA" id="ARBA00022884"/>
    </source>
</evidence>
<dbReference type="PANTHER" id="PTHR47683:SF4">
    <property type="entry name" value="PSEUDOURIDINE SYNTHASE"/>
    <property type="match status" value="1"/>
</dbReference>
<dbReference type="CDD" id="cd02553">
    <property type="entry name" value="PseudoU_synth_RsuA"/>
    <property type="match status" value="1"/>
</dbReference>
<keyword evidence="3 5" id="KW-0413">Isomerase</keyword>
<dbReference type="InterPro" id="IPR006145">
    <property type="entry name" value="PsdUridine_synth_RsuA/RluA"/>
</dbReference>
<protein>
    <recommendedName>
        <fullName evidence="5">Pseudouridine synthase</fullName>
        <ecNumber evidence="5">5.4.99.-</ecNumber>
    </recommendedName>
</protein>
<dbReference type="InterPro" id="IPR000748">
    <property type="entry name" value="PsdUridine_synth_RsuA/RluB/E/F"/>
</dbReference>
<dbReference type="AlphaFoldDB" id="A0A1M6JRK5"/>
<evidence type="ECO:0000313" key="7">
    <source>
        <dbReference type="EMBL" id="SHJ49281.1"/>
    </source>
</evidence>
<dbReference type="PROSITE" id="PS01149">
    <property type="entry name" value="PSI_RSU"/>
    <property type="match status" value="1"/>
</dbReference>
<feature type="domain" description="RNA-binding S4" evidence="6">
    <location>
        <begin position="4"/>
        <end position="62"/>
    </location>
</feature>
<dbReference type="Gene3D" id="3.30.70.1560">
    <property type="entry name" value="Alpha-L RNA-binding motif"/>
    <property type="match status" value="1"/>
</dbReference>
<dbReference type="Pfam" id="PF01479">
    <property type="entry name" value="S4"/>
    <property type="match status" value="1"/>
</dbReference>
<dbReference type="InterPro" id="IPR042092">
    <property type="entry name" value="PsdUridine_s_RsuA/RluB/E/F_cat"/>
</dbReference>
<dbReference type="InterPro" id="IPR002942">
    <property type="entry name" value="S4_RNA-bd"/>
</dbReference>
<dbReference type="InterPro" id="IPR020103">
    <property type="entry name" value="PsdUridine_synth_cat_dom_sf"/>
</dbReference>
<dbReference type="Gene3D" id="3.30.70.580">
    <property type="entry name" value="Pseudouridine synthase I, catalytic domain, N-terminal subdomain"/>
    <property type="match status" value="1"/>
</dbReference>